<dbReference type="Proteomes" id="UP000799324">
    <property type="component" value="Unassembled WGS sequence"/>
</dbReference>
<organism evidence="2 3">
    <name type="scientific">Lophiostoma macrostomum CBS 122681</name>
    <dbReference type="NCBI Taxonomy" id="1314788"/>
    <lineage>
        <taxon>Eukaryota</taxon>
        <taxon>Fungi</taxon>
        <taxon>Dikarya</taxon>
        <taxon>Ascomycota</taxon>
        <taxon>Pezizomycotina</taxon>
        <taxon>Dothideomycetes</taxon>
        <taxon>Pleosporomycetidae</taxon>
        <taxon>Pleosporales</taxon>
        <taxon>Lophiostomataceae</taxon>
        <taxon>Lophiostoma</taxon>
    </lineage>
</organism>
<dbReference type="AlphaFoldDB" id="A0A6A6TFR7"/>
<dbReference type="EMBL" id="MU004311">
    <property type="protein sequence ID" value="KAF2658869.1"/>
    <property type="molecule type" value="Genomic_DNA"/>
</dbReference>
<feature type="transmembrane region" description="Helical" evidence="1">
    <location>
        <begin position="148"/>
        <end position="170"/>
    </location>
</feature>
<keyword evidence="3" id="KW-1185">Reference proteome</keyword>
<evidence type="ECO:0000313" key="3">
    <source>
        <dbReference type="Proteomes" id="UP000799324"/>
    </source>
</evidence>
<keyword evidence="1" id="KW-1133">Transmembrane helix</keyword>
<evidence type="ECO:0000313" key="2">
    <source>
        <dbReference type="EMBL" id="KAF2658869.1"/>
    </source>
</evidence>
<keyword evidence="1" id="KW-0472">Membrane</keyword>
<reference evidence="2" key="1">
    <citation type="journal article" date="2020" name="Stud. Mycol.">
        <title>101 Dothideomycetes genomes: a test case for predicting lifestyles and emergence of pathogens.</title>
        <authorList>
            <person name="Haridas S."/>
            <person name="Albert R."/>
            <person name="Binder M."/>
            <person name="Bloem J."/>
            <person name="Labutti K."/>
            <person name="Salamov A."/>
            <person name="Andreopoulos B."/>
            <person name="Baker S."/>
            <person name="Barry K."/>
            <person name="Bills G."/>
            <person name="Bluhm B."/>
            <person name="Cannon C."/>
            <person name="Castanera R."/>
            <person name="Culley D."/>
            <person name="Daum C."/>
            <person name="Ezra D."/>
            <person name="Gonzalez J."/>
            <person name="Henrissat B."/>
            <person name="Kuo A."/>
            <person name="Liang C."/>
            <person name="Lipzen A."/>
            <person name="Lutzoni F."/>
            <person name="Magnuson J."/>
            <person name="Mondo S."/>
            <person name="Nolan M."/>
            <person name="Ohm R."/>
            <person name="Pangilinan J."/>
            <person name="Park H.-J."/>
            <person name="Ramirez L."/>
            <person name="Alfaro M."/>
            <person name="Sun H."/>
            <person name="Tritt A."/>
            <person name="Yoshinaga Y."/>
            <person name="Zwiers L.-H."/>
            <person name="Turgeon B."/>
            <person name="Goodwin S."/>
            <person name="Spatafora J."/>
            <person name="Crous P."/>
            <person name="Grigoriev I."/>
        </authorList>
    </citation>
    <scope>NUCLEOTIDE SEQUENCE</scope>
    <source>
        <strain evidence="2">CBS 122681</strain>
    </source>
</reference>
<feature type="transmembrane region" description="Helical" evidence="1">
    <location>
        <begin position="69"/>
        <end position="90"/>
    </location>
</feature>
<protein>
    <submittedName>
        <fullName evidence="2">Uncharacterized protein</fullName>
    </submittedName>
</protein>
<evidence type="ECO:0000256" key="1">
    <source>
        <dbReference type="SAM" id="Phobius"/>
    </source>
</evidence>
<proteinExistence type="predicted"/>
<gene>
    <name evidence="2" type="ORF">K491DRAFT_234874</name>
</gene>
<accession>A0A6A6TFR7</accession>
<name>A0A6A6TFR7_9PLEO</name>
<feature type="transmembrane region" description="Helical" evidence="1">
    <location>
        <begin position="37"/>
        <end position="57"/>
    </location>
</feature>
<feature type="transmembrane region" description="Helical" evidence="1">
    <location>
        <begin position="110"/>
        <end position="128"/>
    </location>
</feature>
<sequence length="175" mass="20274">MSNLISRQIDRLTARPRRYFRALPVGYDLYNYNMPKFLSLIFLISSVMCSMILLYIFKNVTDVHDFASDPYICIFMALPLLFGGATHIYYETRRCYELHWQTLSVPRRTWSYSLSMVISNSVDMFIVGCFLHDLGMKGTGLAHYPHNFWVLGMIGSCAVWSAIVWSDWIVAKSRG</sequence>
<keyword evidence="1" id="KW-0812">Transmembrane</keyword>